<dbReference type="Proteomes" id="UP000694864">
    <property type="component" value="Chromosome 13"/>
</dbReference>
<dbReference type="CDD" id="cd09272">
    <property type="entry name" value="RNase_HI_RT_Ty1"/>
    <property type="match status" value="1"/>
</dbReference>
<gene>
    <name evidence="4" type="primary">LOC104738140</name>
</gene>
<sequence length="510" mass="57235">MVCTRSDLGHAVSVVNRFMGQPGKEHWLAVKRIFTYLKGTSDVGLIYGGEAPSLVAGYSDSDYAGDVDSRRSMTGYVFTLGNSVISWKATLQPTVTLSTTEAEYMALTEAAKEGILLKGLISDLGLHHDQATVYCDSLSAIYLPKDQVHHERTKHIDVRYHFLRNEKRIQVKKIGTSDNLADMFTKPVPQSKDCLYHRTSLMSSLVQGVYAMERDRQNNRSGSESLATPWWESFNFTLIKEFRDAVDGSIYGAVFQNVINYEITPISIVPPRYVVALRGTVISTSTLNDLTYIINLPFETLYDGEKTKHVTGEIRSLVSKHGNTTVWITGHSLGAGLALLAGKTMTMSGLPVEAYIFNPPISLIPLKQFGYNDTLNDAYRLTRDIFKAGIAKVLSLDEDQEGQQYKNLASWRPHLFVNESDPICSEYIGNFDHIVNMTEVGLGKIARLAAGYSVRRKCFGGEETSPDHLHFLPSYIMIENKTKLSNIYDSHGIQQWWNHQVQFTVSYYSY</sequence>
<reference evidence="3" key="1">
    <citation type="journal article" date="2014" name="Nat. Commun.">
        <title>The emerging biofuel crop Camelina sativa retains a highly undifferentiated hexaploid genome structure.</title>
        <authorList>
            <person name="Kagale S."/>
            <person name="Koh C."/>
            <person name="Nixon J."/>
            <person name="Bollina V."/>
            <person name="Clarke W.E."/>
            <person name="Tuteja R."/>
            <person name="Spillane C."/>
            <person name="Robinson S.J."/>
            <person name="Links M.G."/>
            <person name="Clarke C."/>
            <person name="Higgins E.E."/>
            <person name="Huebert T."/>
            <person name="Sharpe A.G."/>
            <person name="Parkin I.A."/>
        </authorList>
    </citation>
    <scope>NUCLEOTIDE SEQUENCE [LARGE SCALE GENOMIC DNA]</scope>
    <source>
        <strain evidence="3">cv. DH55</strain>
    </source>
</reference>
<accession>A0ABM1QTK3</accession>
<evidence type="ECO:0000313" key="3">
    <source>
        <dbReference type="Proteomes" id="UP000694864"/>
    </source>
</evidence>
<dbReference type="InterPro" id="IPR029058">
    <property type="entry name" value="AB_hydrolase_fold"/>
</dbReference>
<reference evidence="4" key="2">
    <citation type="submission" date="2025-08" db="UniProtKB">
        <authorList>
            <consortium name="RefSeq"/>
        </authorList>
    </citation>
    <scope>IDENTIFICATION</scope>
    <source>
        <tissue evidence="4">Leaf</tissue>
    </source>
</reference>
<dbReference type="RefSeq" id="XP_019090091.1">
    <property type="nucleotide sequence ID" value="XM_019234546.1"/>
</dbReference>
<dbReference type="GeneID" id="104738140"/>
<protein>
    <submittedName>
        <fullName evidence="4">GDSL esterase/lipase At4g10955</fullName>
    </submittedName>
</protein>
<organism evidence="3 4">
    <name type="scientific">Camelina sativa</name>
    <name type="common">False flax</name>
    <name type="synonym">Myagrum sativum</name>
    <dbReference type="NCBI Taxonomy" id="90675"/>
    <lineage>
        <taxon>Eukaryota</taxon>
        <taxon>Viridiplantae</taxon>
        <taxon>Streptophyta</taxon>
        <taxon>Embryophyta</taxon>
        <taxon>Tracheophyta</taxon>
        <taxon>Spermatophyta</taxon>
        <taxon>Magnoliopsida</taxon>
        <taxon>eudicotyledons</taxon>
        <taxon>Gunneridae</taxon>
        <taxon>Pentapetalae</taxon>
        <taxon>rosids</taxon>
        <taxon>malvids</taxon>
        <taxon>Brassicales</taxon>
        <taxon>Brassicaceae</taxon>
        <taxon>Camelineae</taxon>
        <taxon>Camelina</taxon>
    </lineage>
</organism>
<dbReference type="Gene3D" id="3.40.50.1820">
    <property type="entry name" value="alpha/beta hydrolase"/>
    <property type="match status" value="1"/>
</dbReference>
<dbReference type="InterPro" id="IPR002921">
    <property type="entry name" value="Fungal_lipase-type"/>
</dbReference>
<dbReference type="SUPFAM" id="SSF53474">
    <property type="entry name" value="alpha/beta-Hydrolases"/>
    <property type="match status" value="1"/>
</dbReference>
<dbReference type="Pfam" id="PF01764">
    <property type="entry name" value="Lipase_3"/>
    <property type="match status" value="1"/>
</dbReference>
<dbReference type="PANTHER" id="PTHR31479:SF31">
    <property type="entry name" value="ALPHA_BETA-HYDROLASES SUPERFAMILY PROTEIN"/>
    <property type="match status" value="1"/>
</dbReference>
<name>A0ABM1QTK3_CAMSA</name>
<keyword evidence="1" id="KW-0378">Hydrolase</keyword>
<evidence type="ECO:0000256" key="1">
    <source>
        <dbReference type="ARBA" id="ARBA00022801"/>
    </source>
</evidence>
<keyword evidence="3" id="KW-1185">Reference proteome</keyword>
<feature type="domain" description="Fungal lipase-type" evidence="2">
    <location>
        <begin position="307"/>
        <end position="349"/>
    </location>
</feature>
<proteinExistence type="predicted"/>
<evidence type="ECO:0000313" key="4">
    <source>
        <dbReference type="RefSeq" id="XP_019090091.1"/>
    </source>
</evidence>
<evidence type="ECO:0000259" key="2">
    <source>
        <dbReference type="Pfam" id="PF01764"/>
    </source>
</evidence>
<dbReference type="PANTHER" id="PTHR31479">
    <property type="entry name" value="ALPHA/BETA-HYDROLASES SUPERFAMILY PROTEIN"/>
    <property type="match status" value="1"/>
</dbReference>